<reference evidence="2" key="1">
    <citation type="journal article" date="2020" name="Stud. Mycol.">
        <title>101 Dothideomycetes genomes: a test case for predicting lifestyles and emergence of pathogens.</title>
        <authorList>
            <person name="Haridas S."/>
            <person name="Albert R."/>
            <person name="Binder M."/>
            <person name="Bloem J."/>
            <person name="Labutti K."/>
            <person name="Salamov A."/>
            <person name="Andreopoulos B."/>
            <person name="Baker S."/>
            <person name="Barry K."/>
            <person name="Bills G."/>
            <person name="Bluhm B."/>
            <person name="Cannon C."/>
            <person name="Castanera R."/>
            <person name="Culley D."/>
            <person name="Daum C."/>
            <person name="Ezra D."/>
            <person name="Gonzalez J."/>
            <person name="Henrissat B."/>
            <person name="Kuo A."/>
            <person name="Liang C."/>
            <person name="Lipzen A."/>
            <person name="Lutzoni F."/>
            <person name="Magnuson J."/>
            <person name="Mondo S."/>
            <person name="Nolan M."/>
            <person name="Ohm R."/>
            <person name="Pangilinan J."/>
            <person name="Park H.-J."/>
            <person name="Ramirez L."/>
            <person name="Alfaro M."/>
            <person name="Sun H."/>
            <person name="Tritt A."/>
            <person name="Yoshinaga Y."/>
            <person name="Zwiers L.-H."/>
            <person name="Turgeon B."/>
            <person name="Goodwin S."/>
            <person name="Spatafora J."/>
            <person name="Crous P."/>
            <person name="Grigoriev I."/>
        </authorList>
    </citation>
    <scope>NUCLEOTIDE SEQUENCE</scope>
    <source>
        <strain evidence="2">CBS 473.64</strain>
    </source>
</reference>
<feature type="transmembrane region" description="Helical" evidence="1">
    <location>
        <begin position="62"/>
        <end position="91"/>
    </location>
</feature>
<organism evidence="2 3">
    <name type="scientific">Massarina eburnea CBS 473.64</name>
    <dbReference type="NCBI Taxonomy" id="1395130"/>
    <lineage>
        <taxon>Eukaryota</taxon>
        <taxon>Fungi</taxon>
        <taxon>Dikarya</taxon>
        <taxon>Ascomycota</taxon>
        <taxon>Pezizomycotina</taxon>
        <taxon>Dothideomycetes</taxon>
        <taxon>Pleosporomycetidae</taxon>
        <taxon>Pleosporales</taxon>
        <taxon>Massarineae</taxon>
        <taxon>Massarinaceae</taxon>
        <taxon>Massarina</taxon>
    </lineage>
</organism>
<keyword evidence="1" id="KW-0472">Membrane</keyword>
<name>A0A6A6RNF1_9PLEO</name>
<evidence type="ECO:0000313" key="3">
    <source>
        <dbReference type="Proteomes" id="UP000799753"/>
    </source>
</evidence>
<feature type="transmembrane region" description="Helical" evidence="1">
    <location>
        <begin position="21"/>
        <end position="42"/>
    </location>
</feature>
<proteinExistence type="predicted"/>
<keyword evidence="1" id="KW-1133">Transmembrane helix</keyword>
<protein>
    <recommendedName>
        <fullName evidence="4">Transmembrane protein</fullName>
    </recommendedName>
</protein>
<dbReference type="AlphaFoldDB" id="A0A6A6RNF1"/>
<dbReference type="Proteomes" id="UP000799753">
    <property type="component" value="Unassembled WGS sequence"/>
</dbReference>
<sequence>MRFGPLSQQMGGFYDFPFTCYLLACLLLSMCLLGWVGLGWVGKWEMGNVVVVMLFFLLRDPGGWGLLLLLLLLLSCRRVFGKFLFFFFFFFREMKRETKKWDRVRFCRLPPNGFFFVIDALRCVALLDSDTTLILSWFVCGI</sequence>
<evidence type="ECO:0000313" key="2">
    <source>
        <dbReference type="EMBL" id="KAF2636900.1"/>
    </source>
</evidence>
<gene>
    <name evidence="2" type="ORF">P280DRAFT_143911</name>
</gene>
<keyword evidence="3" id="KW-1185">Reference proteome</keyword>
<evidence type="ECO:0008006" key="4">
    <source>
        <dbReference type="Google" id="ProtNLM"/>
    </source>
</evidence>
<keyword evidence="1" id="KW-0812">Transmembrane</keyword>
<accession>A0A6A6RNF1</accession>
<dbReference type="EMBL" id="MU006796">
    <property type="protein sequence ID" value="KAF2636900.1"/>
    <property type="molecule type" value="Genomic_DNA"/>
</dbReference>
<evidence type="ECO:0000256" key="1">
    <source>
        <dbReference type="SAM" id="Phobius"/>
    </source>
</evidence>